<dbReference type="SUPFAM" id="SSF53822">
    <property type="entry name" value="Periplasmic binding protein-like I"/>
    <property type="match status" value="1"/>
</dbReference>
<name>A0A940P2V1_9ENTE</name>
<proteinExistence type="predicted"/>
<dbReference type="Pfam" id="PF04392">
    <property type="entry name" value="ABC_sub_bind"/>
    <property type="match status" value="1"/>
</dbReference>
<dbReference type="NCBIfam" id="NF041285">
    <property type="entry name" value="ABC_SBP_TrpX"/>
    <property type="match status" value="1"/>
</dbReference>
<dbReference type="PANTHER" id="PTHR35271:SF1">
    <property type="entry name" value="ABC TRANSPORTER, SUBSTRATE-BINDING LIPOPROTEIN"/>
    <property type="match status" value="1"/>
</dbReference>
<dbReference type="EMBL" id="JAEEGA010000003">
    <property type="protein sequence ID" value="MBP1040459.1"/>
    <property type="molecule type" value="Genomic_DNA"/>
</dbReference>
<organism evidence="1 2">
    <name type="scientific">Vagococcus allomyrinae</name>
    <dbReference type="NCBI Taxonomy" id="2794353"/>
    <lineage>
        <taxon>Bacteria</taxon>
        <taxon>Bacillati</taxon>
        <taxon>Bacillota</taxon>
        <taxon>Bacilli</taxon>
        <taxon>Lactobacillales</taxon>
        <taxon>Enterococcaceae</taxon>
        <taxon>Vagococcus</taxon>
    </lineage>
</organism>
<gene>
    <name evidence="1" type="ORF">I6N95_05545</name>
</gene>
<dbReference type="PANTHER" id="PTHR35271">
    <property type="entry name" value="ABC TRANSPORTER, SUBSTRATE-BINDING LIPOPROTEIN-RELATED"/>
    <property type="match status" value="1"/>
</dbReference>
<dbReference type="InterPro" id="IPR028082">
    <property type="entry name" value="Peripla_BP_I"/>
</dbReference>
<dbReference type="InterPro" id="IPR047776">
    <property type="entry name" value="ABC_SBP_TrpX-like"/>
</dbReference>
<reference evidence="1" key="1">
    <citation type="submission" date="2020-12" db="EMBL/GenBank/DDBJ databases">
        <title>Vagococcus allomyrinae sp. nov. and Enterococcus lavae sp. nov., isolated from the larvae of Allomyrina dichotoma.</title>
        <authorList>
            <person name="Lee S.D."/>
        </authorList>
    </citation>
    <scope>NUCLEOTIDE SEQUENCE</scope>
    <source>
        <strain evidence="1">BWB3-3</strain>
    </source>
</reference>
<dbReference type="InterPro" id="IPR007487">
    <property type="entry name" value="ABC_transpt-TYRBP-like"/>
</dbReference>
<keyword evidence="2" id="KW-1185">Reference proteome</keyword>
<dbReference type="Proteomes" id="UP000674938">
    <property type="component" value="Unassembled WGS sequence"/>
</dbReference>
<dbReference type="Gene3D" id="3.40.50.2300">
    <property type="match status" value="2"/>
</dbReference>
<dbReference type="CDD" id="cd06325">
    <property type="entry name" value="PBP1_ABC_unchar_transporter"/>
    <property type="match status" value="1"/>
</dbReference>
<evidence type="ECO:0000313" key="1">
    <source>
        <dbReference type="EMBL" id="MBP1040459.1"/>
    </source>
</evidence>
<dbReference type="RefSeq" id="WP_209525448.1">
    <property type="nucleotide sequence ID" value="NZ_JAEEGA010000003.1"/>
</dbReference>
<comment type="caution">
    <text evidence="1">The sequence shown here is derived from an EMBL/GenBank/DDBJ whole genome shotgun (WGS) entry which is preliminary data.</text>
</comment>
<accession>A0A940P2V1</accession>
<sequence length="335" mass="35926">MKNKRLISVVGLIVIFLIVSFVMQKTEMTAKTQEKERILTVGVLQFLSHPALDEIYRGIQDGLKDEGYEEGKNLKIEFQNGQADQSKLNTMSQQLINQNADVLIGIATPAAQALANLTTEIPIVLGAITDPKGANLVADNEKPGGNITGVSDKSPVEAQFELVKALLPEAKSVGILYSSAEDNSKYQANEVEAVAKKQGMTVKHYPVPSGNEISQMVQVMTSEVDMIYVPTDNMIANAMQIVVDIANKNETPIIPSVDTMVEQGGLATVGINQYELGVQTGRMAADILAGKSNPATTPIYTFTSGDIIINEGQAEKLGVKIPANILEKATLVGKG</sequence>
<protein>
    <submittedName>
        <fullName evidence="1">ABC transporter substrate-binding protein</fullName>
    </submittedName>
</protein>
<evidence type="ECO:0000313" key="2">
    <source>
        <dbReference type="Proteomes" id="UP000674938"/>
    </source>
</evidence>
<dbReference type="AlphaFoldDB" id="A0A940P2V1"/>